<evidence type="ECO:0000256" key="1">
    <source>
        <dbReference type="ARBA" id="ARBA00023125"/>
    </source>
</evidence>
<accession>A0ABV2T8K8</accession>
<evidence type="ECO:0000256" key="2">
    <source>
        <dbReference type="ARBA" id="ARBA00023172"/>
    </source>
</evidence>
<dbReference type="InterPro" id="IPR025269">
    <property type="entry name" value="SAM-like_dom"/>
</dbReference>
<dbReference type="InterPro" id="IPR011010">
    <property type="entry name" value="DNA_brk_join_enz"/>
</dbReference>
<gene>
    <name evidence="4" type="ORF">ABR189_18465</name>
</gene>
<evidence type="ECO:0000313" key="4">
    <source>
        <dbReference type="EMBL" id="MET6999378.1"/>
    </source>
</evidence>
<protein>
    <submittedName>
        <fullName evidence="4">Site-specific integrase</fullName>
    </submittedName>
</protein>
<feature type="domain" description="Phage integrase SAM-like" evidence="3">
    <location>
        <begin position="109"/>
        <end position="207"/>
    </location>
</feature>
<comment type="caution">
    <text evidence="4">The sequence shown here is derived from an EMBL/GenBank/DDBJ whole genome shotgun (WGS) entry which is preliminary data.</text>
</comment>
<dbReference type="InterPro" id="IPR013762">
    <property type="entry name" value="Integrase-like_cat_sf"/>
</dbReference>
<name>A0ABV2T8K8_9BACT</name>
<dbReference type="RefSeq" id="WP_354661944.1">
    <property type="nucleotide sequence ID" value="NZ_JBEXAC010000002.1"/>
</dbReference>
<dbReference type="Pfam" id="PF13102">
    <property type="entry name" value="Phage_int_SAM_5"/>
    <property type="match status" value="1"/>
</dbReference>
<keyword evidence="5" id="KW-1185">Reference proteome</keyword>
<dbReference type="Gene3D" id="1.10.150.130">
    <property type="match status" value="1"/>
</dbReference>
<dbReference type="InterPro" id="IPR010998">
    <property type="entry name" value="Integrase_recombinase_N"/>
</dbReference>
<dbReference type="SUPFAM" id="SSF56349">
    <property type="entry name" value="DNA breaking-rejoining enzymes"/>
    <property type="match status" value="1"/>
</dbReference>
<keyword evidence="2" id="KW-0233">DNA recombination</keyword>
<organism evidence="4 5">
    <name type="scientific">Chitinophaga defluvii</name>
    <dbReference type="NCBI Taxonomy" id="3163343"/>
    <lineage>
        <taxon>Bacteria</taxon>
        <taxon>Pseudomonadati</taxon>
        <taxon>Bacteroidota</taxon>
        <taxon>Chitinophagia</taxon>
        <taxon>Chitinophagales</taxon>
        <taxon>Chitinophagaceae</taxon>
        <taxon>Chitinophaga</taxon>
    </lineage>
</organism>
<dbReference type="Proteomes" id="UP001549749">
    <property type="component" value="Unassembled WGS sequence"/>
</dbReference>
<proteinExistence type="predicted"/>
<keyword evidence="1" id="KW-0238">DNA-binding</keyword>
<dbReference type="Gene3D" id="1.10.443.10">
    <property type="entry name" value="Intergrase catalytic core"/>
    <property type="match status" value="1"/>
</dbReference>
<sequence>MGISVAVKYNWRKEINKSDCYQIDIRVTINSIPQYYKVEVPQKVPSRDWSGIAPTWVKNSNPFSFAINDSILKRLQQIADLQTRLYVQGKKLTFFHLNKELNFKGNRKSFNDYFKNYVTKPPEEVVLEPGTWEKYRSFIGHLDNFNPNLRFDEIDVEMAARIRNFLTRQPGSKPGTKLAPSSIKSLFDKFMVVLQHAATIDKLIDRDVVESIIKKVTIVVPDRQDGLHWDVVEIQNLKKIPASALLPSQIRDRKLFLLQIYGSWYYRDLFYMSRWDVHKDHEFGMYVAGARSKNDQPRLVPLWKFPGAEAIMKEFEDPDPKSTFWFRRDIFVESQAYNRNLKVLADMAGVYRDVTNKTARHTGMTLMARLGVAYPALKKIAGQKIRDIGRAYIKMGIREIIDATELAQFDRLGI</sequence>
<reference evidence="4 5" key="1">
    <citation type="submission" date="2024-06" db="EMBL/GenBank/DDBJ databases">
        <title>Chitinophaga defluvii sp. nov., isolated from municipal sewage.</title>
        <authorList>
            <person name="Zhang L."/>
        </authorList>
    </citation>
    <scope>NUCLEOTIDE SEQUENCE [LARGE SCALE GENOMIC DNA]</scope>
    <source>
        <strain evidence="4 5">H8</strain>
    </source>
</reference>
<evidence type="ECO:0000313" key="5">
    <source>
        <dbReference type="Proteomes" id="UP001549749"/>
    </source>
</evidence>
<dbReference type="EMBL" id="JBEXAC010000002">
    <property type="protein sequence ID" value="MET6999378.1"/>
    <property type="molecule type" value="Genomic_DNA"/>
</dbReference>
<evidence type="ECO:0000259" key="3">
    <source>
        <dbReference type="Pfam" id="PF13102"/>
    </source>
</evidence>